<reference evidence="4 5" key="1">
    <citation type="submission" date="2018-10" db="EMBL/GenBank/DDBJ databases">
        <authorList>
            <person name="Criscuolo A."/>
        </authorList>
    </citation>
    <scope>NUCLEOTIDE SEQUENCE [LARGE SCALE GENOMIC DNA]</scope>
    <source>
        <strain evidence="4">DnA1</strain>
    </source>
</reference>
<dbReference type="InterPro" id="IPR051052">
    <property type="entry name" value="Diverse_substrate_MTase"/>
</dbReference>
<dbReference type="PANTHER" id="PTHR44942">
    <property type="entry name" value="METHYLTRANSF_11 DOMAIN-CONTAINING PROTEIN"/>
    <property type="match status" value="1"/>
</dbReference>
<keyword evidence="2" id="KW-0808">Transferase</keyword>
<dbReference type="OrthoDB" id="116799at2"/>
<dbReference type="GO" id="GO:0008168">
    <property type="term" value="F:methyltransferase activity"/>
    <property type="evidence" value="ECO:0007669"/>
    <property type="project" value="UniProtKB-KW"/>
</dbReference>
<dbReference type="InterPro" id="IPR041698">
    <property type="entry name" value="Methyltransf_25"/>
</dbReference>
<organism evidence="4 5">
    <name type="scientific">Pigmentiphaga humi</name>
    <dbReference type="NCBI Taxonomy" id="2478468"/>
    <lineage>
        <taxon>Bacteria</taxon>
        <taxon>Pseudomonadati</taxon>
        <taxon>Pseudomonadota</taxon>
        <taxon>Betaproteobacteria</taxon>
        <taxon>Burkholderiales</taxon>
        <taxon>Alcaligenaceae</taxon>
        <taxon>Pigmentiphaga</taxon>
    </lineage>
</organism>
<gene>
    <name evidence="4" type="ORF">PIGHUM_02513</name>
</gene>
<dbReference type="InterPro" id="IPR029063">
    <property type="entry name" value="SAM-dependent_MTases_sf"/>
</dbReference>
<dbReference type="Pfam" id="PF13649">
    <property type="entry name" value="Methyltransf_25"/>
    <property type="match status" value="1"/>
</dbReference>
<keyword evidence="1" id="KW-0489">Methyltransferase</keyword>
<feature type="domain" description="Methyltransferase" evidence="3">
    <location>
        <begin position="43"/>
        <end position="139"/>
    </location>
</feature>
<dbReference type="Gene3D" id="3.40.50.150">
    <property type="entry name" value="Vaccinia Virus protein VP39"/>
    <property type="match status" value="1"/>
</dbReference>
<dbReference type="Proteomes" id="UP000277294">
    <property type="component" value="Unassembled WGS sequence"/>
</dbReference>
<sequence length="194" mass="21668">MTDFEALYRNHPDPWSVRSAWYERRKLGLLMAALPRERYRCALELGCGTGQATVELAARSDAVLAVDGAPTAAARCQEALAQRGTINARVYLLDLPGQWPLAAGAAVDLIVVSELAYYFSDDALRRFIQCCSRSLAPGGDWAMCHYTLPFHDRLQDTARLHRAVDDTAGLRRIVTHDDARFRLDIWRKHEGAAP</sequence>
<accession>A0A3P4B3F0</accession>
<dbReference type="EMBL" id="UWPJ01000018">
    <property type="protein sequence ID" value="VCU70441.1"/>
    <property type="molecule type" value="Genomic_DNA"/>
</dbReference>
<dbReference type="SUPFAM" id="SSF53335">
    <property type="entry name" value="S-adenosyl-L-methionine-dependent methyltransferases"/>
    <property type="match status" value="1"/>
</dbReference>
<protein>
    <submittedName>
        <fullName evidence="4">Biotin biosynthesis protein BioC</fullName>
    </submittedName>
</protein>
<dbReference type="PANTHER" id="PTHR44942:SF4">
    <property type="entry name" value="METHYLTRANSFERASE TYPE 11 DOMAIN-CONTAINING PROTEIN"/>
    <property type="match status" value="1"/>
</dbReference>
<evidence type="ECO:0000259" key="3">
    <source>
        <dbReference type="Pfam" id="PF13649"/>
    </source>
</evidence>
<evidence type="ECO:0000313" key="4">
    <source>
        <dbReference type="EMBL" id="VCU70441.1"/>
    </source>
</evidence>
<proteinExistence type="predicted"/>
<evidence type="ECO:0000256" key="2">
    <source>
        <dbReference type="ARBA" id="ARBA00022679"/>
    </source>
</evidence>
<dbReference type="RefSeq" id="WP_124079946.1">
    <property type="nucleotide sequence ID" value="NZ_UWPJ01000018.1"/>
</dbReference>
<dbReference type="AlphaFoldDB" id="A0A3P4B3F0"/>
<name>A0A3P4B3F0_9BURK</name>
<dbReference type="CDD" id="cd02440">
    <property type="entry name" value="AdoMet_MTases"/>
    <property type="match status" value="1"/>
</dbReference>
<evidence type="ECO:0000256" key="1">
    <source>
        <dbReference type="ARBA" id="ARBA00022603"/>
    </source>
</evidence>
<keyword evidence="5" id="KW-1185">Reference proteome</keyword>
<evidence type="ECO:0000313" key="5">
    <source>
        <dbReference type="Proteomes" id="UP000277294"/>
    </source>
</evidence>
<dbReference type="GO" id="GO:0032259">
    <property type="term" value="P:methylation"/>
    <property type="evidence" value="ECO:0007669"/>
    <property type="project" value="UniProtKB-KW"/>
</dbReference>